<dbReference type="PANTHER" id="PTHR23021:SF28">
    <property type="entry name" value="SERPENTINE RECEPTOR, CLASS T-RELATED"/>
    <property type="match status" value="1"/>
</dbReference>
<gene>
    <name evidence="2" type="ORF">L596_020565</name>
</gene>
<dbReference type="OrthoDB" id="5875846at2759"/>
<dbReference type="EMBL" id="AZBU02000006">
    <property type="protein sequence ID" value="TKR73230.1"/>
    <property type="molecule type" value="Genomic_DNA"/>
</dbReference>
<reference evidence="2 3" key="1">
    <citation type="journal article" date="2015" name="Genome Biol.">
        <title>Comparative genomics of Steinernema reveals deeply conserved gene regulatory networks.</title>
        <authorList>
            <person name="Dillman A.R."/>
            <person name="Macchietto M."/>
            <person name="Porter C.F."/>
            <person name="Rogers A."/>
            <person name="Williams B."/>
            <person name="Antoshechkin I."/>
            <person name="Lee M.M."/>
            <person name="Goodwin Z."/>
            <person name="Lu X."/>
            <person name="Lewis E.E."/>
            <person name="Goodrich-Blair H."/>
            <person name="Stock S.P."/>
            <person name="Adams B.J."/>
            <person name="Sternberg P.W."/>
            <person name="Mortazavi A."/>
        </authorList>
    </citation>
    <scope>NUCLEOTIDE SEQUENCE [LARGE SCALE GENOMIC DNA]</scope>
    <source>
        <strain evidence="2 3">ALL</strain>
    </source>
</reference>
<evidence type="ECO:0000313" key="3">
    <source>
        <dbReference type="Proteomes" id="UP000298663"/>
    </source>
</evidence>
<keyword evidence="1" id="KW-0812">Transmembrane</keyword>
<dbReference type="Pfam" id="PF10321">
    <property type="entry name" value="7TM_GPCR_Srt"/>
    <property type="match status" value="1"/>
</dbReference>
<keyword evidence="3" id="KW-1185">Reference proteome</keyword>
<keyword evidence="1" id="KW-0472">Membrane</keyword>
<sequence length="336" mass="39015">MELFLFRPDEWEATYSCSNHSDEFWQRGGYVNKPLGIWYLVSGVIYMIPYIPCLVVMLKHDLFKNSCYKIMFYLGLIDFITLGINAVLTGFLTIHGAVFCTYPRLIYVAGCMGMSLWCMACLTCVLLAFNRCIDLWEPKIMWTLFAEHKTYLWLSLPIIYFLYFFLFTTPVLYTSKGFAWFFDPYYGIPKKWQDVDRDQFMNPSHSTNNIVVIILLPLLYAFLCASLCYKARNAHSENVSTIQKKMLVQSCSICTFNLIASAIYVIMQFVETDIVFVVIGQITWQASHGGAAIVYLTLNQTIRRRVIRMVTIGRWNGSRVHVTHTDESHHHHYFVA</sequence>
<evidence type="ECO:0008006" key="4">
    <source>
        <dbReference type="Google" id="ProtNLM"/>
    </source>
</evidence>
<proteinExistence type="predicted"/>
<feature type="transmembrane region" description="Helical" evidence="1">
    <location>
        <begin position="250"/>
        <end position="270"/>
    </location>
</feature>
<dbReference type="PANTHER" id="PTHR23021">
    <property type="entry name" value="SERPENTINE RECEPTOR, CLASS T"/>
    <property type="match status" value="1"/>
</dbReference>
<protein>
    <recommendedName>
        <fullName evidence="4">G-protein coupled receptors family 1 profile domain-containing protein</fullName>
    </recommendedName>
</protein>
<dbReference type="InterPro" id="IPR019425">
    <property type="entry name" value="7TM_GPCR_serpentine_rcpt_Srt"/>
</dbReference>
<evidence type="ECO:0000256" key="1">
    <source>
        <dbReference type="SAM" id="Phobius"/>
    </source>
</evidence>
<accession>A0A4U5MTZ7</accession>
<feature type="transmembrane region" description="Helical" evidence="1">
    <location>
        <begin position="210"/>
        <end position="229"/>
    </location>
</feature>
<evidence type="ECO:0000313" key="2">
    <source>
        <dbReference type="EMBL" id="TKR73230.1"/>
    </source>
</evidence>
<feature type="transmembrane region" description="Helical" evidence="1">
    <location>
        <begin position="70"/>
        <end position="94"/>
    </location>
</feature>
<dbReference type="Gene3D" id="1.20.1070.10">
    <property type="entry name" value="Rhodopsin 7-helix transmembrane proteins"/>
    <property type="match status" value="1"/>
</dbReference>
<feature type="transmembrane region" description="Helical" evidence="1">
    <location>
        <begin position="150"/>
        <end position="173"/>
    </location>
</feature>
<dbReference type="Proteomes" id="UP000298663">
    <property type="component" value="Unassembled WGS sequence"/>
</dbReference>
<keyword evidence="1" id="KW-1133">Transmembrane helix</keyword>
<comment type="caution">
    <text evidence="2">The sequence shown here is derived from an EMBL/GenBank/DDBJ whole genome shotgun (WGS) entry which is preliminary data.</text>
</comment>
<feature type="transmembrane region" description="Helical" evidence="1">
    <location>
        <begin position="37"/>
        <end position="58"/>
    </location>
</feature>
<reference evidence="2 3" key="2">
    <citation type="journal article" date="2019" name="G3 (Bethesda)">
        <title>Hybrid Assembly of the Genome of the Entomopathogenic Nematode Steinernema carpocapsae Identifies the X-Chromosome.</title>
        <authorList>
            <person name="Serra L."/>
            <person name="Macchietto M."/>
            <person name="Macias-Munoz A."/>
            <person name="McGill C.J."/>
            <person name="Rodriguez I.M."/>
            <person name="Rodriguez B."/>
            <person name="Murad R."/>
            <person name="Mortazavi A."/>
        </authorList>
    </citation>
    <scope>NUCLEOTIDE SEQUENCE [LARGE SCALE GENOMIC DNA]</scope>
    <source>
        <strain evidence="2 3">ALL</strain>
    </source>
</reference>
<dbReference type="SUPFAM" id="SSF81321">
    <property type="entry name" value="Family A G protein-coupled receptor-like"/>
    <property type="match status" value="1"/>
</dbReference>
<feature type="transmembrane region" description="Helical" evidence="1">
    <location>
        <begin position="276"/>
        <end position="298"/>
    </location>
</feature>
<dbReference type="STRING" id="34508.A0A4U5MTZ7"/>
<organism evidence="2 3">
    <name type="scientific">Steinernema carpocapsae</name>
    <name type="common">Entomopathogenic nematode</name>
    <dbReference type="NCBI Taxonomy" id="34508"/>
    <lineage>
        <taxon>Eukaryota</taxon>
        <taxon>Metazoa</taxon>
        <taxon>Ecdysozoa</taxon>
        <taxon>Nematoda</taxon>
        <taxon>Chromadorea</taxon>
        <taxon>Rhabditida</taxon>
        <taxon>Tylenchina</taxon>
        <taxon>Panagrolaimomorpha</taxon>
        <taxon>Strongyloidoidea</taxon>
        <taxon>Steinernematidae</taxon>
        <taxon>Steinernema</taxon>
    </lineage>
</organism>
<feature type="transmembrane region" description="Helical" evidence="1">
    <location>
        <begin position="106"/>
        <end position="129"/>
    </location>
</feature>
<name>A0A4U5MTZ7_STECR</name>
<dbReference type="AlphaFoldDB" id="A0A4U5MTZ7"/>